<dbReference type="InterPro" id="IPR006913">
    <property type="entry name" value="CENP-V/GFA"/>
</dbReference>
<evidence type="ECO:0000256" key="3">
    <source>
        <dbReference type="ARBA" id="ARBA00022833"/>
    </source>
</evidence>
<dbReference type="Gene3D" id="3.90.1590.10">
    <property type="entry name" value="glutathione-dependent formaldehyde- activating enzyme (gfa)"/>
    <property type="match status" value="1"/>
</dbReference>
<dbReference type="EMBL" id="QNRT01000010">
    <property type="protein sequence ID" value="RBP47067.1"/>
    <property type="molecule type" value="Genomic_DNA"/>
</dbReference>
<feature type="domain" description="CENP-V/GFA" evidence="5">
    <location>
        <begin position="8"/>
        <end position="126"/>
    </location>
</feature>
<accession>A0A395JEG1</accession>
<evidence type="ECO:0000256" key="2">
    <source>
        <dbReference type="ARBA" id="ARBA00022723"/>
    </source>
</evidence>
<dbReference type="PANTHER" id="PTHR33337">
    <property type="entry name" value="GFA DOMAIN-CONTAINING PROTEIN"/>
    <property type="match status" value="1"/>
</dbReference>
<dbReference type="SUPFAM" id="SSF51316">
    <property type="entry name" value="Mss4-like"/>
    <property type="match status" value="1"/>
</dbReference>
<evidence type="ECO:0000259" key="5">
    <source>
        <dbReference type="PROSITE" id="PS51891"/>
    </source>
</evidence>
<organism evidence="6 7">
    <name type="scientific">Arenicella xantha</name>
    <dbReference type="NCBI Taxonomy" id="644221"/>
    <lineage>
        <taxon>Bacteria</taxon>
        <taxon>Pseudomonadati</taxon>
        <taxon>Pseudomonadota</taxon>
        <taxon>Gammaproteobacteria</taxon>
        <taxon>Arenicellales</taxon>
        <taxon>Arenicellaceae</taxon>
        <taxon>Arenicella</taxon>
    </lineage>
</organism>
<reference evidence="6 7" key="1">
    <citation type="submission" date="2018-06" db="EMBL/GenBank/DDBJ databases">
        <title>Genomic Encyclopedia of Type Strains, Phase IV (KMG-IV): sequencing the most valuable type-strain genomes for metagenomic binning, comparative biology and taxonomic classification.</title>
        <authorList>
            <person name="Goeker M."/>
        </authorList>
    </citation>
    <scope>NUCLEOTIDE SEQUENCE [LARGE SCALE GENOMIC DNA]</scope>
    <source>
        <strain evidence="6 7">DSM 24032</strain>
    </source>
</reference>
<gene>
    <name evidence="6" type="ORF">DFR28_11030</name>
</gene>
<comment type="caution">
    <text evidence="6">The sequence shown here is derived from an EMBL/GenBank/DDBJ whole genome shotgun (WGS) entry which is preliminary data.</text>
</comment>
<proteinExistence type="inferred from homology"/>
<dbReference type="AlphaFoldDB" id="A0A395JEG1"/>
<evidence type="ECO:0000313" key="7">
    <source>
        <dbReference type="Proteomes" id="UP000253083"/>
    </source>
</evidence>
<evidence type="ECO:0000256" key="1">
    <source>
        <dbReference type="ARBA" id="ARBA00005495"/>
    </source>
</evidence>
<dbReference type="OrthoDB" id="9786619at2"/>
<evidence type="ECO:0000313" key="6">
    <source>
        <dbReference type="EMBL" id="RBP47067.1"/>
    </source>
</evidence>
<dbReference type="InterPro" id="IPR011057">
    <property type="entry name" value="Mss4-like_sf"/>
</dbReference>
<keyword evidence="2" id="KW-0479">Metal-binding</keyword>
<name>A0A395JEG1_9GAMM</name>
<dbReference type="GO" id="GO:0046872">
    <property type="term" value="F:metal ion binding"/>
    <property type="evidence" value="ECO:0007669"/>
    <property type="project" value="UniProtKB-KW"/>
</dbReference>
<sequence length="141" mass="15645">MYSSQTNLTGSCLCGAIRYQAETLRHTIGNCHCGMCRKFSGAAFSTFGEVPADKFRWTSGEHKLKTYVAQNGSKRQFCSDCGSSLTFAQARGGEDIVEFSLGTLDSELDCKPDAHIYLNYKADWFEVNDDLLQFAEGREPS</sequence>
<dbReference type="Pfam" id="PF04828">
    <property type="entry name" value="GFA"/>
    <property type="match status" value="1"/>
</dbReference>
<dbReference type="PROSITE" id="PS51891">
    <property type="entry name" value="CENP_V_GFA"/>
    <property type="match status" value="1"/>
</dbReference>
<keyword evidence="3" id="KW-0862">Zinc</keyword>
<dbReference type="InParanoid" id="A0A395JEG1"/>
<protein>
    <recommendedName>
        <fullName evidence="5">CENP-V/GFA domain-containing protein</fullName>
    </recommendedName>
</protein>
<dbReference type="RefSeq" id="WP_113955950.1">
    <property type="nucleotide sequence ID" value="NZ_QNRT01000010.1"/>
</dbReference>
<evidence type="ECO:0000256" key="4">
    <source>
        <dbReference type="ARBA" id="ARBA00023239"/>
    </source>
</evidence>
<dbReference type="GO" id="GO:0016846">
    <property type="term" value="F:carbon-sulfur lyase activity"/>
    <property type="evidence" value="ECO:0007669"/>
    <property type="project" value="InterPro"/>
</dbReference>
<keyword evidence="7" id="KW-1185">Reference proteome</keyword>
<comment type="similarity">
    <text evidence="1">Belongs to the Gfa family.</text>
</comment>
<dbReference type="PANTHER" id="PTHR33337:SF40">
    <property type="entry name" value="CENP-V_GFA DOMAIN-CONTAINING PROTEIN-RELATED"/>
    <property type="match status" value="1"/>
</dbReference>
<dbReference type="Proteomes" id="UP000253083">
    <property type="component" value="Unassembled WGS sequence"/>
</dbReference>
<keyword evidence="4" id="KW-0456">Lyase</keyword>